<dbReference type="CDD" id="cd17317">
    <property type="entry name" value="MFS_SLC22"/>
    <property type="match status" value="1"/>
</dbReference>
<dbReference type="Gene3D" id="1.20.1250.20">
    <property type="entry name" value="MFS general substrate transporter like domains"/>
    <property type="match status" value="1"/>
</dbReference>
<evidence type="ECO:0000256" key="4">
    <source>
        <dbReference type="ARBA" id="ARBA00023136"/>
    </source>
</evidence>
<proteinExistence type="predicted"/>
<dbReference type="Pfam" id="PF00083">
    <property type="entry name" value="Sugar_tr"/>
    <property type="match status" value="1"/>
</dbReference>
<dbReference type="InterPro" id="IPR020846">
    <property type="entry name" value="MFS_dom"/>
</dbReference>
<feature type="transmembrane region" description="Helical" evidence="5">
    <location>
        <begin position="388"/>
        <end position="409"/>
    </location>
</feature>
<keyword evidence="3 5" id="KW-1133">Transmembrane helix</keyword>
<evidence type="ECO:0000313" key="7">
    <source>
        <dbReference type="EMBL" id="KAK7108509.1"/>
    </source>
</evidence>
<dbReference type="AlphaFoldDB" id="A0AAN9BNJ5"/>
<dbReference type="Proteomes" id="UP001374579">
    <property type="component" value="Unassembled WGS sequence"/>
</dbReference>
<feature type="transmembrane region" description="Helical" evidence="5">
    <location>
        <begin position="20"/>
        <end position="42"/>
    </location>
</feature>
<dbReference type="InterPro" id="IPR036259">
    <property type="entry name" value="MFS_trans_sf"/>
</dbReference>
<feature type="transmembrane region" description="Helical" evidence="5">
    <location>
        <begin position="360"/>
        <end position="381"/>
    </location>
</feature>
<comment type="caution">
    <text evidence="7">The sequence shown here is derived from an EMBL/GenBank/DDBJ whole genome shotgun (WGS) entry which is preliminary data.</text>
</comment>
<dbReference type="PROSITE" id="PS50850">
    <property type="entry name" value="MFS"/>
    <property type="match status" value="1"/>
</dbReference>
<keyword evidence="8" id="KW-1185">Reference proteome</keyword>
<evidence type="ECO:0000256" key="1">
    <source>
        <dbReference type="ARBA" id="ARBA00004141"/>
    </source>
</evidence>
<dbReference type="GO" id="GO:0022857">
    <property type="term" value="F:transmembrane transporter activity"/>
    <property type="evidence" value="ECO:0007669"/>
    <property type="project" value="InterPro"/>
</dbReference>
<feature type="transmembrane region" description="Helical" evidence="5">
    <location>
        <begin position="163"/>
        <end position="181"/>
    </location>
</feature>
<feature type="transmembrane region" description="Helical" evidence="5">
    <location>
        <begin position="250"/>
        <end position="268"/>
    </location>
</feature>
<evidence type="ECO:0000256" key="2">
    <source>
        <dbReference type="ARBA" id="ARBA00022692"/>
    </source>
</evidence>
<protein>
    <recommendedName>
        <fullName evidence="6">Major facilitator superfamily (MFS) profile domain-containing protein</fullName>
    </recommendedName>
</protein>
<accession>A0AAN9BNJ5</accession>
<dbReference type="EMBL" id="JBAMIC010000004">
    <property type="protein sequence ID" value="KAK7108509.1"/>
    <property type="molecule type" value="Genomic_DNA"/>
</dbReference>
<organism evidence="7 8">
    <name type="scientific">Littorina saxatilis</name>
    <dbReference type="NCBI Taxonomy" id="31220"/>
    <lineage>
        <taxon>Eukaryota</taxon>
        <taxon>Metazoa</taxon>
        <taxon>Spiralia</taxon>
        <taxon>Lophotrochozoa</taxon>
        <taxon>Mollusca</taxon>
        <taxon>Gastropoda</taxon>
        <taxon>Caenogastropoda</taxon>
        <taxon>Littorinimorpha</taxon>
        <taxon>Littorinoidea</taxon>
        <taxon>Littorinidae</taxon>
        <taxon>Littorina</taxon>
    </lineage>
</organism>
<gene>
    <name evidence="7" type="ORF">V1264_016244</name>
</gene>
<feature type="transmembrane region" description="Helical" evidence="5">
    <location>
        <begin position="226"/>
        <end position="244"/>
    </location>
</feature>
<feature type="transmembrane region" description="Helical" evidence="5">
    <location>
        <begin position="415"/>
        <end position="438"/>
    </location>
</feature>
<comment type="subcellular location">
    <subcellularLocation>
        <location evidence="1">Membrane</location>
        <topology evidence="1">Multi-pass membrane protein</topology>
    </subcellularLocation>
</comment>
<evidence type="ECO:0000256" key="5">
    <source>
        <dbReference type="SAM" id="Phobius"/>
    </source>
</evidence>
<feature type="domain" description="Major facilitator superfamily (MFS) profile" evidence="6">
    <location>
        <begin position="86"/>
        <end position="508"/>
    </location>
</feature>
<evidence type="ECO:0000313" key="8">
    <source>
        <dbReference type="Proteomes" id="UP001374579"/>
    </source>
</evidence>
<name>A0AAN9BNJ5_9CAEN</name>
<keyword evidence="2 5" id="KW-0812">Transmembrane</keyword>
<dbReference type="InterPro" id="IPR005828">
    <property type="entry name" value="MFS_sugar_transport-like"/>
</dbReference>
<dbReference type="GO" id="GO:0016020">
    <property type="term" value="C:membrane"/>
    <property type="evidence" value="ECO:0007669"/>
    <property type="project" value="UniProtKB-SubCell"/>
</dbReference>
<feature type="transmembrane region" description="Helical" evidence="5">
    <location>
        <begin position="327"/>
        <end position="348"/>
    </location>
</feature>
<dbReference type="PANTHER" id="PTHR24064">
    <property type="entry name" value="SOLUTE CARRIER FAMILY 22 MEMBER"/>
    <property type="match status" value="1"/>
</dbReference>
<sequence>MKFDEVLTEIGEFGPYQKRVYFLATAPAILLAFETLSVVFIFNIPKHRCALPGDWPDTYNPVNDSHNAFLNRSIPLTNGEWDQCHVFNDVSSGNFSFMGNATRSRCSKWVYDHSTFTSTIATDFDVVCERSVYRAGSNMISESGTIVGTFLCGFLADRYGRKVTFYVSGLALMGGGFGIAFTTNFINLNICRFFLGIARMATWINSFVIGMEIVGPSKRTFAGMAIEYIWVAGELLLLLCAYFIRNWRYLEIAVSVPSVGLLFYWWLIPESPRWLASRGREEEALKILQRIADSNQTKLPAVGDTKRLLEADDQGLGFRHVLRSRELVVRTIIVFSNMFVTVMVYYGLTLNITNLSGDIYQNFALNVVLELVAYVSPFLLLDRVGRKPVYCGSMLLAGTSCVFCIVPVLAGSPGWVVSLLSTMGRFFVSIAFAVIYLYGTELFPTMIRTSTMGVGITFARVGNIVSPYLADVGILVGGKFKDALPLLVMGTPAVLVGILSLWLPETLGRELPETMEDVNNTPRKRRWSCWSTQVHNERSVHEKDKISINTDAV</sequence>
<reference evidence="7 8" key="1">
    <citation type="submission" date="2024-02" db="EMBL/GenBank/DDBJ databases">
        <title>Chromosome-scale genome assembly of the rough periwinkle Littorina saxatilis.</title>
        <authorList>
            <person name="De Jode A."/>
            <person name="Faria R."/>
            <person name="Formenti G."/>
            <person name="Sims Y."/>
            <person name="Smith T.P."/>
            <person name="Tracey A."/>
            <person name="Wood J.M.D."/>
            <person name="Zagrodzka Z.B."/>
            <person name="Johannesson K."/>
            <person name="Butlin R.K."/>
            <person name="Leder E.H."/>
        </authorList>
    </citation>
    <scope>NUCLEOTIDE SEQUENCE [LARGE SCALE GENOMIC DNA]</scope>
    <source>
        <strain evidence="7">Snail1</strain>
        <tissue evidence="7">Muscle</tissue>
    </source>
</reference>
<dbReference type="SUPFAM" id="SSF103473">
    <property type="entry name" value="MFS general substrate transporter"/>
    <property type="match status" value="1"/>
</dbReference>
<keyword evidence="4 5" id="KW-0472">Membrane</keyword>
<feature type="transmembrane region" description="Helical" evidence="5">
    <location>
        <begin position="193"/>
        <end position="214"/>
    </location>
</feature>
<evidence type="ECO:0000256" key="3">
    <source>
        <dbReference type="ARBA" id="ARBA00022989"/>
    </source>
</evidence>
<feature type="transmembrane region" description="Helical" evidence="5">
    <location>
        <begin position="483"/>
        <end position="503"/>
    </location>
</feature>
<evidence type="ECO:0000259" key="6">
    <source>
        <dbReference type="PROSITE" id="PS50850"/>
    </source>
</evidence>